<keyword evidence="1" id="KW-0238">DNA-binding</keyword>
<sequence>MTIPLPRTEHAADPGAGLREARIALDEDRAGDALEFAEKALAAYSWLEDAEGAAECLLAQSVALGGRGLLSGALDTIDQVRRIAVANRRVRLQSWCGYSRAVVELRLDSPERSLRSLARALGPAELSGDPELIGSILFEQAKVLRGAGSGERDLRRAEALCAQVRDRWRQLDDVVRQARVTVLLAHVRLDLGEVERARRSCRRAEELLAGQDRPVAQAELLLAQARVSGARDRVGEQVARLGRAAEIAAGCRAREVAVRAHGELSAAYERAGQLGPALRHARAQLEQHRLRDRQDGVDLLRMREHDLTAGLARLSFGPAGREPVRPGHVTAERTDSRIARALRAGLTKRGIEVLQLLVSGAGTNTIADRLALSPKTVQNHLQRIYRTLGVHDRAGAVVWWIDLDPEAVGAPRQPVG</sequence>
<dbReference type="PROSITE" id="PS50043">
    <property type="entry name" value="HTH_LUXR_2"/>
    <property type="match status" value="1"/>
</dbReference>
<organism evidence="3 4">
    <name type="scientific">Umezawaea tangerina</name>
    <dbReference type="NCBI Taxonomy" id="84725"/>
    <lineage>
        <taxon>Bacteria</taxon>
        <taxon>Bacillati</taxon>
        <taxon>Actinomycetota</taxon>
        <taxon>Actinomycetes</taxon>
        <taxon>Pseudonocardiales</taxon>
        <taxon>Pseudonocardiaceae</taxon>
        <taxon>Umezawaea</taxon>
    </lineage>
</organism>
<reference evidence="3 4" key="1">
    <citation type="submission" date="2018-03" db="EMBL/GenBank/DDBJ databases">
        <title>Genomic Encyclopedia of Archaeal and Bacterial Type Strains, Phase II (KMG-II): from individual species to whole genera.</title>
        <authorList>
            <person name="Goeker M."/>
        </authorList>
    </citation>
    <scope>NUCLEOTIDE SEQUENCE [LARGE SCALE GENOMIC DNA]</scope>
    <source>
        <strain evidence="3 4">DSM 44720</strain>
    </source>
</reference>
<evidence type="ECO:0000313" key="3">
    <source>
        <dbReference type="EMBL" id="PRY36370.1"/>
    </source>
</evidence>
<dbReference type="PRINTS" id="PR00038">
    <property type="entry name" value="HTHLUXR"/>
</dbReference>
<dbReference type="GO" id="GO:0006355">
    <property type="term" value="P:regulation of DNA-templated transcription"/>
    <property type="evidence" value="ECO:0007669"/>
    <property type="project" value="InterPro"/>
</dbReference>
<evidence type="ECO:0000256" key="1">
    <source>
        <dbReference type="ARBA" id="ARBA00023125"/>
    </source>
</evidence>
<gene>
    <name evidence="3" type="ORF">CLV43_112298</name>
</gene>
<accession>A0A2T0SSI8</accession>
<dbReference type="PANTHER" id="PTHR43214">
    <property type="entry name" value="TWO-COMPONENT RESPONSE REGULATOR"/>
    <property type="match status" value="1"/>
</dbReference>
<dbReference type="GO" id="GO:0003677">
    <property type="term" value="F:DNA binding"/>
    <property type="evidence" value="ECO:0007669"/>
    <property type="project" value="UniProtKB-KW"/>
</dbReference>
<dbReference type="Proteomes" id="UP000239494">
    <property type="component" value="Unassembled WGS sequence"/>
</dbReference>
<dbReference type="Gene3D" id="1.25.40.10">
    <property type="entry name" value="Tetratricopeptide repeat domain"/>
    <property type="match status" value="1"/>
</dbReference>
<proteinExistence type="predicted"/>
<dbReference type="InterPro" id="IPR000792">
    <property type="entry name" value="Tscrpt_reg_LuxR_C"/>
</dbReference>
<dbReference type="InterPro" id="IPR016032">
    <property type="entry name" value="Sig_transdc_resp-reg_C-effctor"/>
</dbReference>
<dbReference type="CDD" id="cd06170">
    <property type="entry name" value="LuxR_C_like"/>
    <property type="match status" value="1"/>
</dbReference>
<evidence type="ECO:0000313" key="4">
    <source>
        <dbReference type="Proteomes" id="UP000239494"/>
    </source>
</evidence>
<dbReference type="SMART" id="SM00421">
    <property type="entry name" value="HTH_LUXR"/>
    <property type="match status" value="1"/>
</dbReference>
<dbReference type="RefSeq" id="WP_245887193.1">
    <property type="nucleotide sequence ID" value="NZ_PVTF01000012.1"/>
</dbReference>
<dbReference type="EMBL" id="PVTF01000012">
    <property type="protein sequence ID" value="PRY36370.1"/>
    <property type="molecule type" value="Genomic_DNA"/>
</dbReference>
<dbReference type="InterPro" id="IPR011990">
    <property type="entry name" value="TPR-like_helical_dom_sf"/>
</dbReference>
<dbReference type="SUPFAM" id="SSF46894">
    <property type="entry name" value="C-terminal effector domain of the bipartite response regulators"/>
    <property type="match status" value="1"/>
</dbReference>
<evidence type="ECO:0000259" key="2">
    <source>
        <dbReference type="PROSITE" id="PS50043"/>
    </source>
</evidence>
<dbReference type="Gene3D" id="1.10.10.10">
    <property type="entry name" value="Winged helix-like DNA-binding domain superfamily/Winged helix DNA-binding domain"/>
    <property type="match status" value="1"/>
</dbReference>
<feature type="domain" description="HTH luxR-type" evidence="2">
    <location>
        <begin position="339"/>
        <end position="404"/>
    </location>
</feature>
<keyword evidence="4" id="KW-1185">Reference proteome</keyword>
<dbReference type="Pfam" id="PF00196">
    <property type="entry name" value="GerE"/>
    <property type="match status" value="1"/>
</dbReference>
<dbReference type="SUPFAM" id="SSF48452">
    <property type="entry name" value="TPR-like"/>
    <property type="match status" value="2"/>
</dbReference>
<comment type="caution">
    <text evidence="3">The sequence shown here is derived from an EMBL/GenBank/DDBJ whole genome shotgun (WGS) entry which is preliminary data.</text>
</comment>
<protein>
    <submittedName>
        <fullName evidence="3">Regulatory LuxR family protein</fullName>
    </submittedName>
</protein>
<dbReference type="InterPro" id="IPR039420">
    <property type="entry name" value="WalR-like"/>
</dbReference>
<name>A0A2T0SSI8_9PSEU</name>
<dbReference type="AlphaFoldDB" id="A0A2T0SSI8"/>
<dbReference type="InterPro" id="IPR036388">
    <property type="entry name" value="WH-like_DNA-bd_sf"/>
</dbReference>